<keyword evidence="1" id="KW-0812">Transmembrane</keyword>
<sequence length="133" mass="15703">MKNNKQSNVTYNFNKEDNCEVLNKSNSNSTNIKNYFIYWFKIILFINFITLCFIILFLLISFYKIEKISKKAKVVVERSIEFRNVFNEIIELVSKIMNYDEEKLKTLIDDVKKILSKSIDVITPEQVLPSSSQ</sequence>
<gene>
    <name evidence="2" type="ORF">HERIO_282</name>
</gene>
<dbReference type="AlphaFoldDB" id="A0A1X0QDZ7"/>
<keyword evidence="3" id="KW-1185">Reference proteome</keyword>
<evidence type="ECO:0000256" key="1">
    <source>
        <dbReference type="SAM" id="Phobius"/>
    </source>
</evidence>
<dbReference type="Proteomes" id="UP000192356">
    <property type="component" value="Unassembled WGS sequence"/>
</dbReference>
<keyword evidence="1" id="KW-1133">Transmembrane helix</keyword>
<name>A0A1X0QDZ7_9MICR</name>
<feature type="transmembrane region" description="Helical" evidence="1">
    <location>
        <begin position="36"/>
        <end position="63"/>
    </location>
</feature>
<organism evidence="2 3">
    <name type="scientific">Hepatospora eriocheir</name>
    <dbReference type="NCBI Taxonomy" id="1081669"/>
    <lineage>
        <taxon>Eukaryota</taxon>
        <taxon>Fungi</taxon>
        <taxon>Fungi incertae sedis</taxon>
        <taxon>Microsporidia</taxon>
        <taxon>Hepatosporidae</taxon>
        <taxon>Hepatospora</taxon>
    </lineage>
</organism>
<dbReference type="VEuPathDB" id="MicrosporidiaDB:HERIO_282"/>
<accession>A0A1X0QDZ7</accession>
<evidence type="ECO:0000313" key="2">
    <source>
        <dbReference type="EMBL" id="ORD97885.1"/>
    </source>
</evidence>
<reference evidence="2 3" key="1">
    <citation type="journal article" date="2017" name="Environ. Microbiol.">
        <title>Decay of the glycolytic pathway and adaptation to intranuclear parasitism within Enterocytozoonidae microsporidia.</title>
        <authorList>
            <person name="Wiredu Boakye D."/>
            <person name="Jaroenlak P."/>
            <person name="Prachumwat A."/>
            <person name="Williams T.A."/>
            <person name="Bateman K.S."/>
            <person name="Itsathitphaisarn O."/>
            <person name="Sritunyalucksana K."/>
            <person name="Paszkiewicz K.H."/>
            <person name="Moore K.A."/>
            <person name="Stentiford G.D."/>
            <person name="Williams B.A."/>
        </authorList>
    </citation>
    <scope>NUCLEOTIDE SEQUENCE [LARGE SCALE GENOMIC DNA]</scope>
    <source>
        <strain evidence="2 3">GB1</strain>
    </source>
</reference>
<dbReference type="VEuPathDB" id="MicrosporidiaDB:A0H76_881"/>
<keyword evidence="1" id="KW-0472">Membrane</keyword>
<comment type="caution">
    <text evidence="2">The sequence shown here is derived from an EMBL/GenBank/DDBJ whole genome shotgun (WGS) entry which is preliminary data.</text>
</comment>
<proteinExistence type="predicted"/>
<evidence type="ECO:0000313" key="3">
    <source>
        <dbReference type="Proteomes" id="UP000192356"/>
    </source>
</evidence>
<dbReference type="EMBL" id="LVKB01000007">
    <property type="protein sequence ID" value="ORD97885.1"/>
    <property type="molecule type" value="Genomic_DNA"/>
</dbReference>
<protein>
    <submittedName>
        <fullName evidence="2">Uncharacterized protein</fullName>
    </submittedName>
</protein>